<dbReference type="CDD" id="cd05013">
    <property type="entry name" value="SIS_RpiR"/>
    <property type="match status" value="1"/>
</dbReference>
<comment type="caution">
    <text evidence="2">The sequence shown here is derived from an EMBL/GenBank/DDBJ whole genome shotgun (WGS) entry which is preliminary data.</text>
</comment>
<dbReference type="InterPro" id="IPR035472">
    <property type="entry name" value="RpiR-like_SIS"/>
</dbReference>
<dbReference type="PANTHER" id="PTHR30390:SF7">
    <property type="entry name" value="PHOSPHOHEPTOSE ISOMERASE"/>
    <property type="match status" value="1"/>
</dbReference>
<dbReference type="SUPFAM" id="SSF53697">
    <property type="entry name" value="SIS domain"/>
    <property type="match status" value="1"/>
</dbReference>
<name>A0AAJ1EIG8_9BACT</name>
<dbReference type="InterPro" id="IPR050099">
    <property type="entry name" value="SIS_GmhA/DiaA_subfam"/>
</dbReference>
<accession>A0AAJ1EIG8</accession>
<dbReference type="NCBIfam" id="NF002805">
    <property type="entry name" value="PRK02947.1"/>
    <property type="match status" value="1"/>
</dbReference>
<evidence type="ECO:0000313" key="2">
    <source>
        <dbReference type="EMBL" id="MBZ0160213.1"/>
    </source>
</evidence>
<dbReference type="PANTHER" id="PTHR30390">
    <property type="entry name" value="SEDOHEPTULOSE 7-PHOSPHATE ISOMERASE / DNAA INITIATOR-ASSOCIATING FACTOR FOR REPLICATION INITIATION"/>
    <property type="match status" value="1"/>
</dbReference>
<dbReference type="InterPro" id="IPR001347">
    <property type="entry name" value="SIS_dom"/>
</dbReference>
<dbReference type="GO" id="GO:1901135">
    <property type="term" value="P:carbohydrate derivative metabolic process"/>
    <property type="evidence" value="ECO:0007669"/>
    <property type="project" value="InterPro"/>
</dbReference>
<protein>
    <submittedName>
        <fullName evidence="2">SIS domain-containing protein</fullName>
    </submittedName>
</protein>
<dbReference type="Proteomes" id="UP001197609">
    <property type="component" value="Unassembled WGS sequence"/>
</dbReference>
<organism evidence="2 3">
    <name type="scientific">Candidatus Methylomirabilis tolerans</name>
    <dbReference type="NCBI Taxonomy" id="3123416"/>
    <lineage>
        <taxon>Bacteria</taxon>
        <taxon>Candidatus Methylomirabilota</taxon>
        <taxon>Candidatus Methylomirabilia</taxon>
        <taxon>Candidatus Methylomirabilales</taxon>
        <taxon>Candidatus Methylomirabilaceae</taxon>
        <taxon>Candidatus Methylomirabilis</taxon>
    </lineage>
</organism>
<sequence>MTNPAYYEAVVRLLNEIQRSQAETIDKATDLIFSSLVADGVLHIFGSGHSHSVAEEAFHRAGGLVPVNTMTEPFLSPLTSPKKSGRLERLSGLAAILLDYHDPRPKEVLIIISNAGINPVPVELALEAKTRELTVITITSLRHAQAVASRHVSGKRLFEVADLVIDNYGEAGDGALTFPGLTAKVGPTSLVAGAFIVNSIVCGVVERFIAKGLTPPIYLSANLPGGDEHNRLLEAKYKGRIKLLA</sequence>
<dbReference type="GO" id="GO:0097367">
    <property type="term" value="F:carbohydrate derivative binding"/>
    <property type="evidence" value="ECO:0007669"/>
    <property type="project" value="InterPro"/>
</dbReference>
<evidence type="ECO:0000313" key="3">
    <source>
        <dbReference type="Proteomes" id="UP001197609"/>
    </source>
</evidence>
<reference evidence="2 3" key="1">
    <citation type="journal article" date="2021" name="bioRxiv">
        <title>Unraveling nitrogen, sulfur and carbon metabolic pathways and microbial community transcriptional responses to substrate deprivation and toxicity stresses in a bioreactor mimicking anoxic brackish coastal sediment conditions.</title>
        <authorList>
            <person name="Martins P.D."/>
            <person name="Echeveste M.J."/>
            <person name="Arshad A."/>
            <person name="Kurth J."/>
            <person name="Ouboter H."/>
            <person name="Jetten M.S.M."/>
            <person name="Welte C.U."/>
        </authorList>
    </citation>
    <scope>NUCLEOTIDE SEQUENCE [LARGE SCALE GENOMIC DNA]</scope>
    <source>
        <strain evidence="2">MAG_38</strain>
    </source>
</reference>
<proteinExistence type="predicted"/>
<gene>
    <name evidence="2" type="ORF">K8G79_08775</name>
</gene>
<evidence type="ECO:0000259" key="1">
    <source>
        <dbReference type="PROSITE" id="PS51464"/>
    </source>
</evidence>
<feature type="domain" description="SIS" evidence="1">
    <location>
        <begin position="32"/>
        <end position="200"/>
    </location>
</feature>
<dbReference type="PROSITE" id="PS51464">
    <property type="entry name" value="SIS"/>
    <property type="match status" value="1"/>
</dbReference>
<dbReference type="AlphaFoldDB" id="A0AAJ1EIG8"/>
<dbReference type="Pfam" id="PF13580">
    <property type="entry name" value="SIS_2"/>
    <property type="match status" value="1"/>
</dbReference>
<dbReference type="InterPro" id="IPR046348">
    <property type="entry name" value="SIS_dom_sf"/>
</dbReference>
<dbReference type="EMBL" id="JAIOIU010000104">
    <property type="protein sequence ID" value="MBZ0160213.1"/>
    <property type="molecule type" value="Genomic_DNA"/>
</dbReference>
<dbReference type="Gene3D" id="3.40.50.10490">
    <property type="entry name" value="Glucose-6-phosphate isomerase like protein, domain 1"/>
    <property type="match status" value="1"/>
</dbReference>